<protein>
    <submittedName>
        <fullName evidence="6">FAD-binding protein</fullName>
    </submittedName>
</protein>
<accession>A0ABY5KZV1</accession>
<keyword evidence="4" id="KW-0560">Oxidoreductase</keyword>
<keyword evidence="2" id="KW-0285">Flavoprotein</keyword>
<dbReference type="Proteomes" id="UP001316189">
    <property type="component" value="Chromosome"/>
</dbReference>
<evidence type="ECO:0000256" key="2">
    <source>
        <dbReference type="ARBA" id="ARBA00022630"/>
    </source>
</evidence>
<proteinExistence type="predicted"/>
<dbReference type="InterPro" id="IPR050315">
    <property type="entry name" value="FAD-oxidoreductase_2"/>
</dbReference>
<dbReference type="InterPro" id="IPR027477">
    <property type="entry name" value="Succ_DH/fumarate_Rdtase_cat_sf"/>
</dbReference>
<dbReference type="RefSeq" id="WP_227568220.1">
    <property type="nucleotide sequence ID" value="NZ_CP101988.1"/>
</dbReference>
<dbReference type="Pfam" id="PF00890">
    <property type="entry name" value="FAD_binding_2"/>
    <property type="match status" value="1"/>
</dbReference>
<evidence type="ECO:0000313" key="7">
    <source>
        <dbReference type="Proteomes" id="UP001316189"/>
    </source>
</evidence>
<dbReference type="SUPFAM" id="SSF56425">
    <property type="entry name" value="Succinate dehydrogenase/fumarate reductase flavoprotein, catalytic domain"/>
    <property type="match status" value="1"/>
</dbReference>
<dbReference type="PANTHER" id="PTHR43400">
    <property type="entry name" value="FUMARATE REDUCTASE"/>
    <property type="match status" value="1"/>
</dbReference>
<name>A0ABY5KZV1_9CELL</name>
<evidence type="ECO:0000256" key="1">
    <source>
        <dbReference type="ARBA" id="ARBA00001974"/>
    </source>
</evidence>
<keyword evidence="3" id="KW-0274">FAD</keyword>
<dbReference type="PANTHER" id="PTHR43400:SF10">
    <property type="entry name" value="3-OXOSTEROID 1-DEHYDROGENASE"/>
    <property type="match status" value="1"/>
</dbReference>
<dbReference type="InterPro" id="IPR036188">
    <property type="entry name" value="FAD/NAD-bd_sf"/>
</dbReference>
<evidence type="ECO:0000256" key="4">
    <source>
        <dbReference type="ARBA" id="ARBA00023002"/>
    </source>
</evidence>
<evidence type="ECO:0000256" key="3">
    <source>
        <dbReference type="ARBA" id="ARBA00022827"/>
    </source>
</evidence>
<organism evidence="6 7">
    <name type="scientific">Cellulomonas chengniuliangii</name>
    <dbReference type="NCBI Taxonomy" id="2968084"/>
    <lineage>
        <taxon>Bacteria</taxon>
        <taxon>Bacillati</taxon>
        <taxon>Actinomycetota</taxon>
        <taxon>Actinomycetes</taxon>
        <taxon>Micrococcales</taxon>
        <taxon>Cellulomonadaceae</taxon>
        <taxon>Cellulomonas</taxon>
    </lineage>
</organism>
<comment type="cofactor">
    <cofactor evidence="1">
        <name>FAD</name>
        <dbReference type="ChEBI" id="CHEBI:57692"/>
    </cofactor>
</comment>
<dbReference type="Gene3D" id="3.50.50.60">
    <property type="entry name" value="FAD/NAD(P)-binding domain"/>
    <property type="match status" value="2"/>
</dbReference>
<feature type="domain" description="FAD-dependent oxidoreductase 2 FAD-binding" evidence="5">
    <location>
        <begin position="9"/>
        <end position="532"/>
    </location>
</feature>
<evidence type="ECO:0000259" key="5">
    <source>
        <dbReference type="Pfam" id="PF00890"/>
    </source>
</evidence>
<keyword evidence="7" id="KW-1185">Reference proteome</keyword>
<dbReference type="SUPFAM" id="SSF51905">
    <property type="entry name" value="FAD/NAD(P)-binding domain"/>
    <property type="match status" value="1"/>
</dbReference>
<dbReference type="InterPro" id="IPR003953">
    <property type="entry name" value="FAD-dep_OxRdtase_2_FAD-bd"/>
</dbReference>
<sequence length="558" mass="59626">MGKFDKVVDVVVVGTGSAAMTAALAVKESGKEPLVLESTDLYGGSSAMSGGGLWVPNNPVMREAGVTDSYEAARTYMDEVIGDVGPASSPERRHAFLTEGPEMVAFLQRLGFRFVYGRGYADYYPEKPGGKAVGRGIEGARWDIRALGPWSAKIRGLIPMPVHTYEVAAMNVSLRTVKGFLTAANVVGVQTIGSRLLGKKLVGLGNSLMGQLLHLALQRDIPIWLDSPMAELIVEDGSVVGVVVDHEGERMRIGARNGVMLAAGGFAHNDEMRQKHHPHPITTAWTSANPGDTGEVLQAGIAAGAALALMDDAWWGPSVLKPDGSAQFLLAERSLPHGFIVDSSGQRFMNESESYVDAGHHQYERNATTPAIPAYLIIDSRHRSRYPFGMALPGMTPKKLLESGFMTKADSLEELAEKMGIDKDGLRRTAGRFAQFAATGVDEDFHRGDSAYDRVYSDPRVKPNPNLGAVSRPPFYAIKIYPGDLGTKGGLLTDEFARVLREDGSVIEGLYAAGNTSASVMGNTYPGPGSTIGPAMTFGYIGGQHAATRSAAERAAQD</sequence>
<evidence type="ECO:0000313" key="6">
    <source>
        <dbReference type="EMBL" id="UUI75689.1"/>
    </source>
</evidence>
<reference evidence="6 7" key="1">
    <citation type="submission" date="2022-07" db="EMBL/GenBank/DDBJ databases">
        <title>Novel species in genus cellulomonas.</title>
        <authorList>
            <person name="Ye L."/>
        </authorList>
    </citation>
    <scope>NUCLEOTIDE SEQUENCE [LARGE SCALE GENOMIC DNA]</scope>
    <source>
        <strain evidence="7">zg-Y338</strain>
    </source>
</reference>
<dbReference type="EMBL" id="CP101988">
    <property type="protein sequence ID" value="UUI75689.1"/>
    <property type="molecule type" value="Genomic_DNA"/>
</dbReference>
<gene>
    <name evidence="6" type="ORF">NP064_01850</name>
</gene>